<dbReference type="PROSITE" id="PS00584">
    <property type="entry name" value="PFKB_KINASES_2"/>
    <property type="match status" value="1"/>
</dbReference>
<dbReference type="PANTHER" id="PTHR43085:SF57">
    <property type="entry name" value="CARBOHYDRATE KINASE PFKB DOMAIN-CONTAINING PROTEIN"/>
    <property type="match status" value="1"/>
</dbReference>
<dbReference type="AlphaFoldDB" id="A0A9X2ZEF8"/>
<proteinExistence type="inferred from homology"/>
<dbReference type="SUPFAM" id="SSF53613">
    <property type="entry name" value="Ribokinase-like"/>
    <property type="match status" value="1"/>
</dbReference>
<dbReference type="InterPro" id="IPR011611">
    <property type="entry name" value="PfkB_dom"/>
</dbReference>
<evidence type="ECO:0000256" key="1">
    <source>
        <dbReference type="ARBA" id="ARBA00010688"/>
    </source>
</evidence>
<evidence type="ECO:0000313" key="6">
    <source>
        <dbReference type="Proteomes" id="UP001151079"/>
    </source>
</evidence>
<dbReference type="GO" id="GO:0016301">
    <property type="term" value="F:kinase activity"/>
    <property type="evidence" value="ECO:0007669"/>
    <property type="project" value="UniProtKB-KW"/>
</dbReference>
<dbReference type="InterPro" id="IPR002173">
    <property type="entry name" value="Carboh/pur_kinase_PfkB_CS"/>
</dbReference>
<comment type="caution">
    <text evidence="5">The sequence shown here is derived from an EMBL/GenBank/DDBJ whole genome shotgun (WGS) entry which is preliminary data.</text>
</comment>
<dbReference type="Pfam" id="PF00294">
    <property type="entry name" value="PfkB"/>
    <property type="match status" value="1"/>
</dbReference>
<organism evidence="5 6">
    <name type="scientific">Flavobacterium shii</name>
    <dbReference type="NCBI Taxonomy" id="2987687"/>
    <lineage>
        <taxon>Bacteria</taxon>
        <taxon>Pseudomonadati</taxon>
        <taxon>Bacteroidota</taxon>
        <taxon>Flavobacteriia</taxon>
        <taxon>Flavobacteriales</taxon>
        <taxon>Flavobacteriaceae</taxon>
        <taxon>Flavobacterium</taxon>
    </lineage>
</organism>
<protein>
    <submittedName>
        <fullName evidence="5">Carbohydrate kinase</fullName>
    </submittedName>
</protein>
<dbReference type="PANTHER" id="PTHR43085">
    <property type="entry name" value="HEXOKINASE FAMILY MEMBER"/>
    <property type="match status" value="1"/>
</dbReference>
<evidence type="ECO:0000313" key="5">
    <source>
        <dbReference type="EMBL" id="MCV9927855.1"/>
    </source>
</evidence>
<sequence length="303" mass="32964">MSNGKNLKAVAYGEVLWDVFGNEKKIGGAPLNVALRMKTLGCEVAMISCIGNDEDGQAIIDQVKSLGLETDAIMQTENFATGLVNVTLNDRGSASYEISYPSAWDKIVLNDFAKKIVADADVLIYGSLVCRDEVSRKSLEELLQTKVYKVFDVNLRKPHYSYEILEKLMYSADFIKFNDEELLEIAAAMQSPFTSLEDNMHFIAKKTNVTAMCVTKGKHGALLMWGGKLYENGGYPVEVADTVGAGDSFLAALITSLLTGKAPQTAIDFACAIGALVAQAPGANPEISYSEIESLMVEKIKLF</sequence>
<feature type="domain" description="Carbohydrate kinase PfkB" evidence="4">
    <location>
        <begin position="13"/>
        <end position="284"/>
    </location>
</feature>
<keyword evidence="2" id="KW-0808">Transferase</keyword>
<reference evidence="5" key="1">
    <citation type="submission" date="2022-10" db="EMBL/GenBank/DDBJ databases">
        <title>Two novel species of Flavobacterium.</title>
        <authorList>
            <person name="Liu Q."/>
            <person name="Xin Y.-H."/>
        </authorList>
    </citation>
    <scope>NUCLEOTIDE SEQUENCE</scope>
    <source>
        <strain evidence="5">LS1R49</strain>
    </source>
</reference>
<dbReference type="EMBL" id="JAOZEW010000008">
    <property type="protein sequence ID" value="MCV9927855.1"/>
    <property type="molecule type" value="Genomic_DNA"/>
</dbReference>
<dbReference type="RefSeq" id="WP_264205986.1">
    <property type="nucleotide sequence ID" value="NZ_JAOZEW010000008.1"/>
</dbReference>
<comment type="similarity">
    <text evidence="1">Belongs to the carbohydrate kinase PfkB family.</text>
</comment>
<dbReference type="InterPro" id="IPR050306">
    <property type="entry name" value="PfkB_Carbo_kinase"/>
</dbReference>
<evidence type="ECO:0000256" key="2">
    <source>
        <dbReference type="ARBA" id="ARBA00022679"/>
    </source>
</evidence>
<name>A0A9X2ZEF8_9FLAO</name>
<evidence type="ECO:0000259" key="4">
    <source>
        <dbReference type="Pfam" id="PF00294"/>
    </source>
</evidence>
<dbReference type="CDD" id="cd01167">
    <property type="entry name" value="bac_FRK"/>
    <property type="match status" value="1"/>
</dbReference>
<accession>A0A9X2ZEF8</accession>
<dbReference type="Proteomes" id="UP001151079">
    <property type="component" value="Unassembled WGS sequence"/>
</dbReference>
<gene>
    <name evidence="5" type="ORF">OIU83_09340</name>
</gene>
<evidence type="ECO:0000256" key="3">
    <source>
        <dbReference type="ARBA" id="ARBA00022777"/>
    </source>
</evidence>
<dbReference type="InterPro" id="IPR029056">
    <property type="entry name" value="Ribokinase-like"/>
</dbReference>
<keyword evidence="6" id="KW-1185">Reference proteome</keyword>
<dbReference type="PROSITE" id="PS00583">
    <property type="entry name" value="PFKB_KINASES_1"/>
    <property type="match status" value="1"/>
</dbReference>
<keyword evidence="3 5" id="KW-0418">Kinase</keyword>
<dbReference type="Gene3D" id="3.40.1190.20">
    <property type="match status" value="1"/>
</dbReference>